<keyword evidence="4" id="KW-0378">Hydrolase</keyword>
<reference evidence="9 10" key="1">
    <citation type="submission" date="2020-05" db="EMBL/GenBank/DDBJ databases">
        <title>Azospirillum oleiclasticum sp. nov, a nitrogen-fixing and heavy crude oil-emulsifying bacterium isolated from the crude oil of Yumen Oilfield.</title>
        <authorList>
            <person name="Wu D."/>
            <person name="Cai M."/>
            <person name="Zhang X."/>
        </authorList>
    </citation>
    <scope>NUCLEOTIDE SEQUENCE [LARGE SCALE GENOMIC DNA]</scope>
    <source>
        <strain evidence="9 10">ROY-1-1-2</strain>
    </source>
</reference>
<feature type="domain" description="NlpC/P60" evidence="8">
    <location>
        <begin position="83"/>
        <end position="231"/>
    </location>
</feature>
<dbReference type="Pfam" id="PF00877">
    <property type="entry name" value="NLPC_P60"/>
    <property type="match status" value="1"/>
</dbReference>
<dbReference type="PANTHER" id="PTHR34858">
    <property type="entry name" value="CYSO-CYSTEINE PEPTIDASE"/>
    <property type="match status" value="1"/>
</dbReference>
<keyword evidence="10" id="KW-1185">Reference proteome</keyword>
<proteinExistence type="inferred from homology"/>
<dbReference type="Pfam" id="PF14464">
    <property type="entry name" value="Prok-JAB"/>
    <property type="match status" value="1"/>
</dbReference>
<keyword evidence="5" id="KW-0788">Thiol protease</keyword>
<evidence type="ECO:0000256" key="2">
    <source>
        <dbReference type="ARBA" id="ARBA00022670"/>
    </source>
</evidence>
<keyword evidence="3" id="KW-0479">Metal-binding</keyword>
<gene>
    <name evidence="9" type="ORF">HND93_25540</name>
</gene>
<keyword evidence="2" id="KW-0645">Protease</keyword>
<dbReference type="EMBL" id="JABFDB010000024">
    <property type="protein sequence ID" value="NYZ23085.1"/>
    <property type="molecule type" value="Genomic_DNA"/>
</dbReference>
<dbReference type="SUPFAM" id="SSF102712">
    <property type="entry name" value="JAB1/MPN domain"/>
    <property type="match status" value="1"/>
</dbReference>
<evidence type="ECO:0000256" key="6">
    <source>
        <dbReference type="ARBA" id="ARBA00022833"/>
    </source>
</evidence>
<evidence type="ECO:0000313" key="9">
    <source>
        <dbReference type="EMBL" id="NYZ23085.1"/>
    </source>
</evidence>
<dbReference type="PANTHER" id="PTHR34858:SF1">
    <property type="entry name" value="CYSO-CYSTEINE PEPTIDASE"/>
    <property type="match status" value="1"/>
</dbReference>
<dbReference type="SUPFAM" id="SSF54001">
    <property type="entry name" value="Cysteine proteinases"/>
    <property type="match status" value="1"/>
</dbReference>
<dbReference type="InterPro" id="IPR000064">
    <property type="entry name" value="NLP_P60_dom"/>
</dbReference>
<dbReference type="Proteomes" id="UP000584642">
    <property type="component" value="Unassembled WGS sequence"/>
</dbReference>
<dbReference type="Gene3D" id="3.40.140.10">
    <property type="entry name" value="Cytidine Deaminase, domain 2"/>
    <property type="match status" value="1"/>
</dbReference>
<keyword evidence="6" id="KW-0862">Zinc</keyword>
<accession>A0ABX2TFG6</accession>
<comment type="similarity">
    <text evidence="1">Belongs to the peptidase C40 family.</text>
</comment>
<dbReference type="PROSITE" id="PS51935">
    <property type="entry name" value="NLPC_P60"/>
    <property type="match status" value="1"/>
</dbReference>
<comment type="caution">
    <text evidence="9">The sequence shown here is derived from an EMBL/GenBank/DDBJ whole genome shotgun (WGS) entry which is preliminary data.</text>
</comment>
<evidence type="ECO:0000256" key="5">
    <source>
        <dbReference type="ARBA" id="ARBA00022807"/>
    </source>
</evidence>
<evidence type="ECO:0000256" key="3">
    <source>
        <dbReference type="ARBA" id="ARBA00022723"/>
    </source>
</evidence>
<dbReference type="InterPro" id="IPR038765">
    <property type="entry name" value="Papain-like_cys_pep_sf"/>
</dbReference>
<evidence type="ECO:0000256" key="4">
    <source>
        <dbReference type="ARBA" id="ARBA00022801"/>
    </source>
</evidence>
<protein>
    <recommendedName>
        <fullName evidence="8">NlpC/P60 domain-containing protein</fullName>
    </recommendedName>
</protein>
<name>A0ABX2TFG6_9PROT</name>
<dbReference type="InterPro" id="IPR028090">
    <property type="entry name" value="JAB_dom_prok"/>
</dbReference>
<dbReference type="Gene3D" id="3.90.1720.10">
    <property type="entry name" value="endopeptidase domain like (from Nostoc punctiforme)"/>
    <property type="match status" value="1"/>
</dbReference>
<keyword evidence="7" id="KW-0482">Metalloprotease</keyword>
<dbReference type="InterPro" id="IPR051929">
    <property type="entry name" value="VirAsm_ModProt"/>
</dbReference>
<evidence type="ECO:0000256" key="7">
    <source>
        <dbReference type="ARBA" id="ARBA00023049"/>
    </source>
</evidence>
<organism evidence="9 10">
    <name type="scientific">Azospirillum oleiclasticum</name>
    <dbReference type="NCBI Taxonomy" id="2735135"/>
    <lineage>
        <taxon>Bacteria</taxon>
        <taxon>Pseudomonadati</taxon>
        <taxon>Pseudomonadota</taxon>
        <taxon>Alphaproteobacteria</taxon>
        <taxon>Rhodospirillales</taxon>
        <taxon>Azospirillaceae</taxon>
        <taxon>Azospirillum</taxon>
    </lineage>
</organism>
<evidence type="ECO:0000313" key="10">
    <source>
        <dbReference type="Proteomes" id="UP000584642"/>
    </source>
</evidence>
<evidence type="ECO:0000256" key="1">
    <source>
        <dbReference type="ARBA" id="ARBA00007074"/>
    </source>
</evidence>
<evidence type="ECO:0000259" key="8">
    <source>
        <dbReference type="PROSITE" id="PS51935"/>
    </source>
</evidence>
<sequence>MKAHALAEFPRECCGVVVGGQYQRLANVAADPMRHFLIPDEVMRCHEGALDAIVHSHPYRESDPEEERIMPWPSRADMQAQLDTAVPWVIVPTDGRSCSDPVVWGDGVPIAPLVGRSFIHGVQDCYSLVRDFHRLELGIALPDFPRDDEWWSKGGNLYLDGFRQAGFVTIDPAQARPGDVFFAQVRSPVPNHAGVLREGSLILHHLQDRLSRHEPIGPWSRMIVRWVRHEKVFHG</sequence>